<organism evidence="1 2">
    <name type="scientific">Haloarchaeobius iranensis</name>
    <dbReference type="NCBI Taxonomy" id="996166"/>
    <lineage>
        <taxon>Archaea</taxon>
        <taxon>Methanobacteriati</taxon>
        <taxon>Methanobacteriota</taxon>
        <taxon>Stenosarchaea group</taxon>
        <taxon>Halobacteria</taxon>
        <taxon>Halobacteriales</taxon>
        <taxon>Halorubellaceae</taxon>
        <taxon>Haloarchaeobius</taxon>
    </lineage>
</organism>
<keyword evidence="2" id="KW-1185">Reference proteome</keyword>
<dbReference type="RefSeq" id="WP_139172335.1">
    <property type="nucleotide sequence ID" value="NZ_FNIA01000014.1"/>
</dbReference>
<sequence>MVDIIHTTSELGINSFPDPVSEFLNREKLASSDLDEQIESRFTSSGLDKIEKEVLRKLIHTARTDCETETQTEPASPDERTAAQIVGTVSTFIQQREKVGLPPKSQLRENGRKIRFNVANLPNGKTLYLHYPGDKAFWDSYFDHPFDFQVFLEGYDGIGDKKTMPVHNDLFSDLWWKMKEIYSSDNPSRLLNEWRQAMAELYCGESPDKILNNRQDLDDLSVGRTPAALLYSTYWIFLQEDFNYPRPEYDGREYTYNPVEKILESSSSNFGRDTDYYGGPNDSNEYNRYHRIMSDVKNHEGKLVPNPELQSDIHSI</sequence>
<dbReference type="AlphaFoldDB" id="A0A1G9YF55"/>
<dbReference type="Proteomes" id="UP000199370">
    <property type="component" value="Unassembled WGS sequence"/>
</dbReference>
<accession>A0A1G9YF55</accession>
<protein>
    <submittedName>
        <fullName evidence="1">Uncharacterized protein</fullName>
    </submittedName>
</protein>
<reference evidence="1 2" key="1">
    <citation type="submission" date="2016-10" db="EMBL/GenBank/DDBJ databases">
        <authorList>
            <person name="de Groot N.N."/>
        </authorList>
    </citation>
    <scope>NUCLEOTIDE SEQUENCE [LARGE SCALE GENOMIC DNA]</scope>
    <source>
        <strain evidence="2">EB21,IBRC-M 10013,KCTC 4048</strain>
    </source>
</reference>
<gene>
    <name evidence="1" type="ORF">SAMN05192554_1145</name>
</gene>
<name>A0A1G9YF55_9EURY</name>
<evidence type="ECO:0000313" key="2">
    <source>
        <dbReference type="Proteomes" id="UP000199370"/>
    </source>
</evidence>
<evidence type="ECO:0000313" key="1">
    <source>
        <dbReference type="EMBL" id="SDN07081.1"/>
    </source>
</evidence>
<dbReference type="EMBL" id="FNIA01000014">
    <property type="protein sequence ID" value="SDN07081.1"/>
    <property type="molecule type" value="Genomic_DNA"/>
</dbReference>
<proteinExistence type="predicted"/>